<evidence type="ECO:0000256" key="1">
    <source>
        <dbReference type="ARBA" id="ARBA00022598"/>
    </source>
</evidence>
<evidence type="ECO:0000313" key="6">
    <source>
        <dbReference type="Proteomes" id="UP000295328"/>
    </source>
</evidence>
<dbReference type="Gene3D" id="2.30.30.100">
    <property type="match status" value="1"/>
</dbReference>
<keyword evidence="3" id="KW-0067">ATP-binding</keyword>
<reference evidence="5 6" key="1">
    <citation type="submission" date="2019-01" db="EMBL/GenBank/DDBJ databases">
        <title>Draft genome sequences of the type strains of six Macrococcus species.</title>
        <authorList>
            <person name="Mazhar S."/>
            <person name="Altermann E."/>
            <person name="Hill C."/>
            <person name="Mcauliffe O."/>
        </authorList>
    </citation>
    <scope>NUCLEOTIDE SEQUENCE [LARGE SCALE GENOMIC DNA]</scope>
    <source>
        <strain evidence="5 6">CCM4809</strain>
    </source>
</reference>
<protein>
    <recommendedName>
        <fullName evidence="3">Bifunctional ligase/repressor BirA</fullName>
    </recommendedName>
    <alternativeName>
        <fullName evidence="3">Biotin--[acetyl-CoA-carboxylase] ligase</fullName>
        <ecNumber evidence="3">6.3.4.15</ecNumber>
    </alternativeName>
    <alternativeName>
        <fullName evidence="3">Biotin--protein ligase</fullName>
    </alternativeName>
    <alternativeName>
        <fullName evidence="3">Biotin-[acetyl-CoA carboxylase] synthetase</fullName>
    </alternativeName>
</protein>
<organism evidence="5 6">
    <name type="scientific">Macrococcus hajekii</name>
    <dbReference type="NCBI Taxonomy" id="198482"/>
    <lineage>
        <taxon>Bacteria</taxon>
        <taxon>Bacillati</taxon>
        <taxon>Bacillota</taxon>
        <taxon>Bacilli</taxon>
        <taxon>Bacillales</taxon>
        <taxon>Staphylococcaceae</taxon>
        <taxon>Macrococcus</taxon>
    </lineage>
</organism>
<dbReference type="NCBIfam" id="TIGR00121">
    <property type="entry name" value="birA_ligase"/>
    <property type="match status" value="1"/>
</dbReference>
<feature type="binding site" evidence="3">
    <location>
        <position position="187"/>
    </location>
    <ligand>
        <name>biotin</name>
        <dbReference type="ChEBI" id="CHEBI:57586"/>
    </ligand>
</feature>
<evidence type="ECO:0000256" key="2">
    <source>
        <dbReference type="ARBA" id="ARBA00023267"/>
    </source>
</evidence>
<dbReference type="AlphaFoldDB" id="A0A4R6BMG0"/>
<feature type="binding site" evidence="3">
    <location>
        <position position="116"/>
    </location>
    <ligand>
        <name>biotin</name>
        <dbReference type="ChEBI" id="CHEBI:57586"/>
    </ligand>
</feature>
<keyword evidence="3" id="KW-0238">DNA-binding</keyword>
<dbReference type="Pfam" id="PF08279">
    <property type="entry name" value="HTH_11"/>
    <property type="match status" value="1"/>
</dbReference>
<evidence type="ECO:0000256" key="3">
    <source>
        <dbReference type="HAMAP-Rule" id="MF_00978"/>
    </source>
</evidence>
<dbReference type="PROSITE" id="PS51733">
    <property type="entry name" value="BPL_LPL_CATALYTIC"/>
    <property type="match status" value="1"/>
</dbReference>
<dbReference type="GO" id="GO:0016740">
    <property type="term" value="F:transferase activity"/>
    <property type="evidence" value="ECO:0007669"/>
    <property type="project" value="UniProtKB-ARBA"/>
</dbReference>
<evidence type="ECO:0000313" key="5">
    <source>
        <dbReference type="EMBL" id="TDM03000.1"/>
    </source>
</evidence>
<dbReference type="InterPro" id="IPR036388">
    <property type="entry name" value="WH-like_DNA-bd_sf"/>
</dbReference>
<dbReference type="Pfam" id="PF02237">
    <property type="entry name" value="BPL_C"/>
    <property type="match status" value="1"/>
</dbReference>
<comment type="caution">
    <text evidence="3">Lacks conserved residue(s) required for the propagation of feature annotation.</text>
</comment>
<feature type="DNA-binding region" description="H-T-H motif" evidence="3">
    <location>
        <begin position="22"/>
        <end position="41"/>
    </location>
</feature>
<keyword evidence="2 3" id="KW-0092">Biotin</keyword>
<dbReference type="Gene3D" id="1.10.10.10">
    <property type="entry name" value="Winged helix-like DNA-binding domain superfamily/Winged helix DNA-binding domain"/>
    <property type="match status" value="1"/>
</dbReference>
<dbReference type="HAMAP" id="MF_00978">
    <property type="entry name" value="Bifunct_BirA"/>
    <property type="match status" value="1"/>
</dbReference>
<dbReference type="GO" id="GO:0006355">
    <property type="term" value="P:regulation of DNA-templated transcription"/>
    <property type="evidence" value="ECO:0007669"/>
    <property type="project" value="UniProtKB-UniRule"/>
</dbReference>
<dbReference type="Gene3D" id="3.30.930.10">
    <property type="entry name" value="Bira Bifunctional Protein, Domain 2"/>
    <property type="match status" value="1"/>
</dbReference>
<dbReference type="CDD" id="cd16442">
    <property type="entry name" value="BPL"/>
    <property type="match status" value="1"/>
</dbReference>
<accession>A0A4R6BMG0</accession>
<dbReference type="GO" id="GO:0005737">
    <property type="term" value="C:cytoplasm"/>
    <property type="evidence" value="ECO:0007669"/>
    <property type="project" value="TreeGrafter"/>
</dbReference>
<dbReference type="SUPFAM" id="SSF55681">
    <property type="entry name" value="Class II aaRS and biotin synthetases"/>
    <property type="match status" value="1"/>
</dbReference>
<dbReference type="InterPro" id="IPR004408">
    <property type="entry name" value="Biotin_CoA_COase_ligase"/>
</dbReference>
<dbReference type="GO" id="GO:0003677">
    <property type="term" value="F:DNA binding"/>
    <property type="evidence" value="ECO:0007669"/>
    <property type="project" value="UniProtKB-UniRule"/>
</dbReference>
<keyword evidence="1 3" id="KW-0436">Ligase</keyword>
<keyword evidence="3" id="KW-0678">Repressor</keyword>
<dbReference type="Pfam" id="PF03099">
    <property type="entry name" value="BPL_LplA_LipB"/>
    <property type="match status" value="1"/>
</dbReference>
<sequence length="323" mass="37022">MSKYRSQIVELLHHNQHQYLSGQKIAEQLMISRTAVWKTIEQMKQQGFIIDSIQNKGHKLKSYPAEWDADIIQLVTRQSAYFKQQYVFKEVTSTQAVAKEKVLDNDRPFIVISEVQTAGKGRFNRQWDSQGDKGLWMSLVFSDEIPLYKITTFNLFISLAVARTIRSVSGAKAEVKWPNDIYINDYKCCGFLTEISGHANAIQQIICGIGINLNHQQADFPAELQHKATSIKEMTGETVDRYAFLDSLLSEIEHAYQQFLTHDFSDIKAEYKMYSNIWNRSLQYTEGTRKVTGQAVDILDDGRLVVRDEAGSIHHFISADIEI</sequence>
<dbReference type="RefSeq" id="WP_133429087.1">
    <property type="nucleotide sequence ID" value="NZ_BMCC01000002.1"/>
</dbReference>
<dbReference type="Proteomes" id="UP000295328">
    <property type="component" value="Unassembled WGS sequence"/>
</dbReference>
<dbReference type="OrthoDB" id="9807064at2"/>
<feature type="domain" description="BPL/LPL catalytic" evidence="4">
    <location>
        <begin position="74"/>
        <end position="260"/>
    </location>
</feature>
<comment type="catalytic activity">
    <reaction evidence="3">
        <text>biotin + L-lysyl-[protein] + ATP = N(6)-biotinyl-L-lysyl-[protein] + AMP + diphosphate + H(+)</text>
        <dbReference type="Rhea" id="RHEA:11756"/>
        <dbReference type="Rhea" id="RHEA-COMP:9752"/>
        <dbReference type="Rhea" id="RHEA-COMP:10505"/>
        <dbReference type="ChEBI" id="CHEBI:15378"/>
        <dbReference type="ChEBI" id="CHEBI:29969"/>
        <dbReference type="ChEBI" id="CHEBI:30616"/>
        <dbReference type="ChEBI" id="CHEBI:33019"/>
        <dbReference type="ChEBI" id="CHEBI:57586"/>
        <dbReference type="ChEBI" id="CHEBI:83144"/>
        <dbReference type="ChEBI" id="CHEBI:456215"/>
        <dbReference type="EC" id="6.3.4.15"/>
    </reaction>
</comment>
<name>A0A4R6BMG0_9STAP</name>
<keyword evidence="6" id="KW-1185">Reference proteome</keyword>
<dbReference type="InterPro" id="IPR045864">
    <property type="entry name" value="aa-tRNA-synth_II/BPL/LPL"/>
</dbReference>
<dbReference type="GO" id="GO:0004077">
    <property type="term" value="F:biotin--[biotin carboxyl-carrier protein] ligase activity"/>
    <property type="evidence" value="ECO:0007669"/>
    <property type="project" value="UniProtKB-UniRule"/>
</dbReference>
<dbReference type="EMBL" id="SCWE01000001">
    <property type="protein sequence ID" value="TDM03000.1"/>
    <property type="molecule type" value="Genomic_DNA"/>
</dbReference>
<dbReference type="InterPro" id="IPR013196">
    <property type="entry name" value="HTH_11"/>
</dbReference>
<dbReference type="GO" id="GO:0005524">
    <property type="term" value="F:ATP binding"/>
    <property type="evidence" value="ECO:0007669"/>
    <property type="project" value="UniProtKB-UniRule"/>
</dbReference>
<dbReference type="GO" id="GO:0009249">
    <property type="term" value="P:protein lipoylation"/>
    <property type="evidence" value="ECO:0007669"/>
    <property type="project" value="UniProtKB-ARBA"/>
</dbReference>
<dbReference type="SUPFAM" id="SSF46785">
    <property type="entry name" value="Winged helix' DNA-binding domain"/>
    <property type="match status" value="1"/>
</dbReference>
<keyword evidence="3" id="KW-0804">Transcription</keyword>
<gene>
    <name evidence="3" type="primary">birA</name>
    <name evidence="5" type="ORF">ERX37_02625</name>
</gene>
<comment type="similarity">
    <text evidence="3">Belongs to the biotin--protein ligase family.</text>
</comment>
<dbReference type="InterPro" id="IPR030855">
    <property type="entry name" value="Bifunct_BirA"/>
</dbReference>
<dbReference type="PANTHER" id="PTHR12835:SF5">
    <property type="entry name" value="BIOTIN--PROTEIN LIGASE"/>
    <property type="match status" value="1"/>
</dbReference>
<dbReference type="InterPro" id="IPR003142">
    <property type="entry name" value="BPL_C"/>
</dbReference>
<dbReference type="InterPro" id="IPR004143">
    <property type="entry name" value="BPL_LPL_catalytic"/>
</dbReference>
<comment type="function">
    <text evidence="3">Acts both as a biotin--[acetyl-CoA-carboxylase] ligase and a repressor.</text>
</comment>
<proteinExistence type="inferred from homology"/>
<dbReference type="InterPro" id="IPR036390">
    <property type="entry name" value="WH_DNA-bd_sf"/>
</dbReference>
<dbReference type="EC" id="6.3.4.15" evidence="3"/>
<keyword evidence="3" id="KW-0805">Transcription regulation</keyword>
<dbReference type="PANTHER" id="PTHR12835">
    <property type="entry name" value="BIOTIN PROTEIN LIGASE"/>
    <property type="match status" value="1"/>
</dbReference>
<evidence type="ECO:0000259" key="4">
    <source>
        <dbReference type="PROSITE" id="PS51733"/>
    </source>
</evidence>
<keyword evidence="3" id="KW-0547">Nucleotide-binding</keyword>
<comment type="caution">
    <text evidence="5">The sequence shown here is derived from an EMBL/GenBank/DDBJ whole genome shotgun (WGS) entry which is preliminary data.</text>
</comment>